<keyword evidence="2" id="KW-0812">Transmembrane</keyword>
<feature type="transmembrane region" description="Helical" evidence="2">
    <location>
        <begin position="72"/>
        <end position="91"/>
    </location>
</feature>
<dbReference type="NCBIfam" id="NF008528">
    <property type="entry name" value="PRK11463.1-2"/>
    <property type="match status" value="1"/>
</dbReference>
<dbReference type="InterPro" id="IPR007313">
    <property type="entry name" value="FxsA"/>
</dbReference>
<keyword evidence="2" id="KW-1133">Transmembrane helix</keyword>
<evidence type="ECO:0000256" key="1">
    <source>
        <dbReference type="SAM" id="MobiDB-lite"/>
    </source>
</evidence>
<dbReference type="Proteomes" id="UP001500021">
    <property type="component" value="Unassembled WGS sequence"/>
</dbReference>
<comment type="caution">
    <text evidence="3">The sequence shown here is derived from an EMBL/GenBank/DDBJ whole genome shotgun (WGS) entry which is preliminary data.</text>
</comment>
<organism evidence="3 4">
    <name type="scientific">Colwellia asteriadis</name>
    <dbReference type="NCBI Taxonomy" id="517723"/>
    <lineage>
        <taxon>Bacteria</taxon>
        <taxon>Pseudomonadati</taxon>
        <taxon>Pseudomonadota</taxon>
        <taxon>Gammaproteobacteria</taxon>
        <taxon>Alteromonadales</taxon>
        <taxon>Colwelliaceae</taxon>
        <taxon>Colwellia</taxon>
    </lineage>
</organism>
<dbReference type="PANTHER" id="PTHR35335">
    <property type="entry name" value="UPF0716 PROTEIN FXSA"/>
    <property type="match status" value="1"/>
</dbReference>
<reference evidence="3 4" key="1">
    <citation type="journal article" date="2019" name="Int. J. Syst. Evol. Microbiol.">
        <title>The Global Catalogue of Microorganisms (GCM) 10K type strain sequencing project: providing services to taxonomists for standard genome sequencing and annotation.</title>
        <authorList>
            <consortium name="The Broad Institute Genomics Platform"/>
            <consortium name="The Broad Institute Genome Sequencing Center for Infectious Disease"/>
            <person name="Wu L."/>
            <person name="Ma J."/>
        </authorList>
    </citation>
    <scope>NUCLEOTIDE SEQUENCE [LARGE SCALE GENOMIC DNA]</scope>
    <source>
        <strain evidence="3 4">JCM 15608</strain>
    </source>
</reference>
<gene>
    <name evidence="3" type="primary">fxsA</name>
    <name evidence="3" type="ORF">GCM10009111_03450</name>
</gene>
<feature type="region of interest" description="Disordered" evidence="1">
    <location>
        <begin position="137"/>
        <end position="181"/>
    </location>
</feature>
<dbReference type="RefSeq" id="WP_343814267.1">
    <property type="nucleotide sequence ID" value="NZ_BAAAFA010000001.1"/>
</dbReference>
<proteinExistence type="predicted"/>
<keyword evidence="4" id="KW-1185">Reference proteome</keyword>
<accession>A0ABN1L2W4</accession>
<dbReference type="EMBL" id="BAAAFA010000001">
    <property type="protein sequence ID" value="GAA0811231.1"/>
    <property type="molecule type" value="Genomic_DNA"/>
</dbReference>
<sequence>MFRVLFLLFIIIPIIEIAVLMQVGALLGLWPTIAIVIASAWLGAKYVRQQGLATMQSVQTKMAQGEMPSNEIVTGLLLLVAGVLLVTPGFVTDIFGLSLLIPAVRNSLVGAVQKNLVSAQVGSSPFSGSAHFYSSHSTHTSQGNVYEHEVQTSETYNTNEPVKPISHHQGETLEGSFERKE</sequence>
<protein>
    <submittedName>
        <fullName evidence="3">Membrane protein FxsA</fullName>
    </submittedName>
</protein>
<dbReference type="Pfam" id="PF04186">
    <property type="entry name" value="FxsA"/>
    <property type="match status" value="1"/>
</dbReference>
<evidence type="ECO:0000256" key="2">
    <source>
        <dbReference type="SAM" id="Phobius"/>
    </source>
</evidence>
<dbReference type="PANTHER" id="PTHR35335:SF1">
    <property type="entry name" value="UPF0716 PROTEIN FXSA"/>
    <property type="match status" value="1"/>
</dbReference>
<keyword evidence="2" id="KW-0472">Membrane</keyword>
<evidence type="ECO:0000313" key="4">
    <source>
        <dbReference type="Proteomes" id="UP001500021"/>
    </source>
</evidence>
<name>A0ABN1L2W4_9GAMM</name>
<feature type="transmembrane region" description="Helical" evidence="2">
    <location>
        <begin position="27"/>
        <end position="47"/>
    </location>
</feature>
<feature type="compositionally biased region" description="Basic and acidic residues" evidence="1">
    <location>
        <begin position="168"/>
        <end position="181"/>
    </location>
</feature>
<evidence type="ECO:0000313" key="3">
    <source>
        <dbReference type="EMBL" id="GAA0811231.1"/>
    </source>
</evidence>